<proteinExistence type="inferred from homology"/>
<dbReference type="PANTHER" id="PTHR10961:SF26">
    <property type="entry name" value="L-SACCHAROPINE OXIDASE"/>
    <property type="match status" value="1"/>
</dbReference>
<keyword evidence="5" id="KW-0560">Oxidoreductase</keyword>
<evidence type="ECO:0000313" key="7">
    <source>
        <dbReference type="EMBL" id="KAK5956631.1"/>
    </source>
</evidence>
<feature type="domain" description="FAD dependent oxidoreductase" evidence="6">
    <location>
        <begin position="8"/>
        <end position="397"/>
    </location>
</feature>
<keyword evidence="8" id="KW-1185">Reference proteome</keyword>
<accession>A0AAN8IAE3</accession>
<evidence type="ECO:0000256" key="2">
    <source>
        <dbReference type="ARBA" id="ARBA00010989"/>
    </source>
</evidence>
<dbReference type="GO" id="GO:0008115">
    <property type="term" value="F:sarcosine oxidase activity"/>
    <property type="evidence" value="ECO:0007669"/>
    <property type="project" value="TreeGrafter"/>
</dbReference>
<evidence type="ECO:0000256" key="4">
    <source>
        <dbReference type="ARBA" id="ARBA00022827"/>
    </source>
</evidence>
<keyword evidence="4" id="KW-0274">FAD</keyword>
<dbReference type="EMBL" id="JAKLMC020000004">
    <property type="protein sequence ID" value="KAK5956631.1"/>
    <property type="molecule type" value="Genomic_DNA"/>
</dbReference>
<dbReference type="SUPFAM" id="SSF51905">
    <property type="entry name" value="FAD/NAD(P)-binding domain"/>
    <property type="match status" value="1"/>
</dbReference>
<evidence type="ECO:0000256" key="1">
    <source>
        <dbReference type="ARBA" id="ARBA00001974"/>
    </source>
</evidence>
<dbReference type="InterPro" id="IPR006076">
    <property type="entry name" value="FAD-dep_OxRdtase"/>
</dbReference>
<dbReference type="GO" id="GO:0050660">
    <property type="term" value="F:flavin adenine dinucleotide binding"/>
    <property type="evidence" value="ECO:0007669"/>
    <property type="project" value="InterPro"/>
</dbReference>
<protein>
    <recommendedName>
        <fullName evidence="6">FAD dependent oxidoreductase domain-containing protein</fullName>
    </recommendedName>
</protein>
<dbReference type="GO" id="GO:0051698">
    <property type="term" value="F:saccharopine oxidase activity"/>
    <property type="evidence" value="ECO:0007669"/>
    <property type="project" value="TreeGrafter"/>
</dbReference>
<dbReference type="PANTHER" id="PTHR10961">
    <property type="entry name" value="PEROXISOMAL SARCOSINE OXIDASE"/>
    <property type="match status" value="1"/>
</dbReference>
<evidence type="ECO:0000313" key="8">
    <source>
        <dbReference type="Proteomes" id="UP001316803"/>
    </source>
</evidence>
<name>A0AAN8IAE3_9EURO</name>
<gene>
    <name evidence="7" type="ORF">OHC33_002117</name>
</gene>
<keyword evidence="3" id="KW-0285">Flavoprotein</keyword>
<dbReference type="AlphaFoldDB" id="A0AAN8IAE3"/>
<reference evidence="7 8" key="1">
    <citation type="submission" date="2022-12" db="EMBL/GenBank/DDBJ databases">
        <title>Genomic features and morphological characterization of a novel Knufia sp. strain isolated from spacecraft assembly facility.</title>
        <authorList>
            <person name="Teixeira M."/>
            <person name="Chander A.M."/>
            <person name="Stajich J.E."/>
            <person name="Venkateswaran K."/>
        </authorList>
    </citation>
    <scope>NUCLEOTIDE SEQUENCE [LARGE SCALE GENOMIC DNA]</scope>
    <source>
        <strain evidence="7 8">FJI-L2-BK-P2</strain>
    </source>
</reference>
<dbReference type="Pfam" id="PF01266">
    <property type="entry name" value="DAO"/>
    <property type="match status" value="1"/>
</dbReference>
<dbReference type="Gene3D" id="3.50.50.60">
    <property type="entry name" value="FAD/NAD(P)-binding domain"/>
    <property type="match status" value="1"/>
</dbReference>
<comment type="similarity">
    <text evidence="2">Belongs to the MSOX/MTOX family.</text>
</comment>
<evidence type="ECO:0000256" key="3">
    <source>
        <dbReference type="ARBA" id="ARBA00022630"/>
    </source>
</evidence>
<sequence length="450" mass="49781">MPHKDQPIFILGAGAWGLSTAFHLNKAGYQNITVFEAAESIPSQYSAGYDLNKIVRAEYEDSFYTDLALEAIRGWKTPEFGPYYHQTGYIVATSGKAPQKAKDHLEKALHSVSSHPTFASQITPLKTDAGFRDAAWQFSGPLTGFAGYMNRLAGYAHSSDAMYGIWKLCAARGVKFITGSAGKVIELTYAETRGPNTRRCTSIRTADGQHHQAVTVICVLGAYAASLIPAVGNSVVARCWSVAHVQLNKTESDYLRGLPVTNVRDLGFFFEPDPETRLFKLCPLGAGYTNTITTKAAGARHSSTVSLPPDAAIGSLPAPQDFIPADDERKLRRLLQETLPWLANRPFVDQKLCWFADTADSDYVIDFVPQTLNSLVVVSGDSGHGFKMMPVFGKWVLNLLEAGQQDEARWKWRQDIEKKDWGDEVSWRIGASKEVSDLIKEKRRLEQARL</sequence>
<evidence type="ECO:0000259" key="6">
    <source>
        <dbReference type="Pfam" id="PF01266"/>
    </source>
</evidence>
<dbReference type="InterPro" id="IPR036188">
    <property type="entry name" value="FAD/NAD-bd_sf"/>
</dbReference>
<dbReference type="InterPro" id="IPR045170">
    <property type="entry name" value="MTOX"/>
</dbReference>
<organism evidence="7 8">
    <name type="scientific">Knufia fluminis</name>
    <dbReference type="NCBI Taxonomy" id="191047"/>
    <lineage>
        <taxon>Eukaryota</taxon>
        <taxon>Fungi</taxon>
        <taxon>Dikarya</taxon>
        <taxon>Ascomycota</taxon>
        <taxon>Pezizomycotina</taxon>
        <taxon>Eurotiomycetes</taxon>
        <taxon>Chaetothyriomycetidae</taxon>
        <taxon>Chaetothyriales</taxon>
        <taxon>Trichomeriaceae</taxon>
        <taxon>Knufia</taxon>
    </lineage>
</organism>
<comment type="cofactor">
    <cofactor evidence="1">
        <name>FAD</name>
        <dbReference type="ChEBI" id="CHEBI:57692"/>
    </cofactor>
</comment>
<comment type="caution">
    <text evidence="7">The sequence shown here is derived from an EMBL/GenBank/DDBJ whole genome shotgun (WGS) entry which is preliminary data.</text>
</comment>
<dbReference type="Gene3D" id="3.30.9.10">
    <property type="entry name" value="D-Amino Acid Oxidase, subunit A, domain 2"/>
    <property type="match status" value="1"/>
</dbReference>
<evidence type="ECO:0000256" key="5">
    <source>
        <dbReference type="ARBA" id="ARBA00023002"/>
    </source>
</evidence>
<dbReference type="Proteomes" id="UP001316803">
    <property type="component" value="Unassembled WGS sequence"/>
</dbReference>